<keyword evidence="10" id="KW-1185">Reference proteome</keyword>
<dbReference type="InterPro" id="IPR014729">
    <property type="entry name" value="Rossmann-like_a/b/a_fold"/>
</dbReference>
<evidence type="ECO:0000256" key="5">
    <source>
        <dbReference type="ARBA" id="ARBA00022840"/>
    </source>
</evidence>
<organism evidence="9 10">
    <name type="scientific">Flavobacterium paronense</name>
    <dbReference type="NCBI Taxonomy" id="1392775"/>
    <lineage>
        <taxon>Bacteria</taxon>
        <taxon>Pseudomonadati</taxon>
        <taxon>Bacteroidota</taxon>
        <taxon>Flavobacteriia</taxon>
        <taxon>Flavobacteriales</taxon>
        <taxon>Flavobacteriaceae</taxon>
        <taxon>Flavobacterium</taxon>
    </lineage>
</organism>
<dbReference type="PANTHER" id="PTHR43284:SF1">
    <property type="entry name" value="ASPARAGINE SYNTHETASE"/>
    <property type="match status" value="1"/>
</dbReference>
<evidence type="ECO:0000256" key="2">
    <source>
        <dbReference type="ARBA" id="ARBA00005752"/>
    </source>
</evidence>
<feature type="domain" description="Glutamine amidotransferase type-2" evidence="8">
    <location>
        <begin position="2"/>
        <end position="235"/>
    </location>
</feature>
<dbReference type="PROSITE" id="PS51278">
    <property type="entry name" value="GATASE_TYPE_2"/>
    <property type="match status" value="1"/>
</dbReference>
<dbReference type="Proteomes" id="UP001589576">
    <property type="component" value="Unassembled WGS sequence"/>
</dbReference>
<dbReference type="InterPro" id="IPR029055">
    <property type="entry name" value="Ntn_hydrolases_N"/>
</dbReference>
<dbReference type="InterPro" id="IPR001962">
    <property type="entry name" value="Asn_synthase"/>
</dbReference>
<comment type="caution">
    <text evidence="9">The sequence shown here is derived from an EMBL/GenBank/DDBJ whole genome shotgun (WGS) entry which is preliminary data.</text>
</comment>
<dbReference type="Gene3D" id="3.60.20.10">
    <property type="entry name" value="Glutamine Phosphoribosylpyrophosphate, subunit 1, domain 1"/>
    <property type="match status" value="1"/>
</dbReference>
<accession>A0ABV5GAP9</accession>
<dbReference type="SUPFAM" id="SSF56235">
    <property type="entry name" value="N-terminal nucleophile aminohydrolases (Ntn hydrolases)"/>
    <property type="match status" value="1"/>
</dbReference>
<sequence>MCGFTGYYYFNERKDTSNKIIREMLSIQKHRGPDDSGVVGINTNTKSFEHASASNDASFKNENNIVFGFNRLSILDLSPMGHQPMVSPNEKVIFMLNGEIYNAFDFKPELEQKGYSFKSTSDTEIVLHLYTEYGMEKMISLLNGMFALAIYDLELDTLFLARDRFGIKPLYILHEEGRLAFGSEMKSFKPLPNFKFESDFSKLDEFLVFRNVINDTLFKNITNCIPGTYLTIKEGVIQRHVFYELDKEGNETIQPKNAKESLENALQKSVDSQMVSDVKLGCQLSGGVDSSLVSYYAAKSLNEGNLETISIIFKDQKFSEEKYIDIVAAQLSLQAHKYEMNANYYFEVLEKAIWHFEHPLNHPNTIGIYLLSQEAKKHVTVLLSGEGADECLAGYSRFSRALQFPYFKREFLGGLKRNIKFALDYLGYFFNPNKRMVMETAFGSLTTAHSLKSNFNLKSAINDRVQLLKKLNGNTNLRQRKYELLTYLPDLLMRQDKMSMAHSIENRVPFLDNNMVTTSLNIPSELLIGKHNGKDENKVLLKDICASKFGESFAYRDKMGFGIPLQHFFSSSVFQEKWKTQVAPGIKKRGLFELKELNSWVNNISNASPEQLDAIWLMLGFELWAQQYLD</sequence>
<protein>
    <recommendedName>
        <fullName evidence="3">asparagine synthase (glutamine-hydrolyzing)</fullName>
        <ecNumber evidence="3">6.3.5.4</ecNumber>
    </recommendedName>
</protein>
<dbReference type="EC" id="6.3.5.4" evidence="3"/>
<evidence type="ECO:0000313" key="10">
    <source>
        <dbReference type="Proteomes" id="UP001589576"/>
    </source>
</evidence>
<comment type="catalytic activity">
    <reaction evidence="7">
        <text>L-aspartate + L-glutamine + ATP + H2O = L-asparagine + L-glutamate + AMP + diphosphate + H(+)</text>
        <dbReference type="Rhea" id="RHEA:12228"/>
        <dbReference type="ChEBI" id="CHEBI:15377"/>
        <dbReference type="ChEBI" id="CHEBI:15378"/>
        <dbReference type="ChEBI" id="CHEBI:29985"/>
        <dbReference type="ChEBI" id="CHEBI:29991"/>
        <dbReference type="ChEBI" id="CHEBI:30616"/>
        <dbReference type="ChEBI" id="CHEBI:33019"/>
        <dbReference type="ChEBI" id="CHEBI:58048"/>
        <dbReference type="ChEBI" id="CHEBI:58359"/>
        <dbReference type="ChEBI" id="CHEBI:456215"/>
        <dbReference type="EC" id="6.3.5.4"/>
    </reaction>
</comment>
<comment type="pathway">
    <text evidence="1">Amino-acid biosynthesis; L-asparagine biosynthesis; L-asparagine from L-aspartate (L-Gln route): step 1/1.</text>
</comment>
<evidence type="ECO:0000256" key="6">
    <source>
        <dbReference type="ARBA" id="ARBA00022962"/>
    </source>
</evidence>
<dbReference type="NCBIfam" id="TIGR01536">
    <property type="entry name" value="asn_synth_AEB"/>
    <property type="match status" value="1"/>
</dbReference>
<name>A0ABV5GAP9_9FLAO</name>
<reference evidence="9 10" key="1">
    <citation type="submission" date="2024-09" db="EMBL/GenBank/DDBJ databases">
        <authorList>
            <person name="Sun Q."/>
            <person name="Mori K."/>
        </authorList>
    </citation>
    <scope>NUCLEOTIDE SEQUENCE [LARGE SCALE GENOMIC DNA]</scope>
    <source>
        <strain evidence="9 10">CECT 8460</strain>
    </source>
</reference>
<dbReference type="InterPro" id="IPR033738">
    <property type="entry name" value="AsnB_N"/>
</dbReference>
<dbReference type="InterPro" id="IPR006426">
    <property type="entry name" value="Asn_synth_AEB"/>
</dbReference>
<keyword evidence="5" id="KW-0067">ATP-binding</keyword>
<comment type="similarity">
    <text evidence="2">Belongs to the asparagine synthetase family.</text>
</comment>
<proteinExistence type="inferred from homology"/>
<dbReference type="CDD" id="cd00712">
    <property type="entry name" value="AsnB"/>
    <property type="match status" value="1"/>
</dbReference>
<evidence type="ECO:0000256" key="4">
    <source>
        <dbReference type="ARBA" id="ARBA00022741"/>
    </source>
</evidence>
<evidence type="ECO:0000256" key="3">
    <source>
        <dbReference type="ARBA" id="ARBA00012737"/>
    </source>
</evidence>
<dbReference type="RefSeq" id="WP_290284783.1">
    <property type="nucleotide sequence ID" value="NZ_JAUFQN010000019.1"/>
</dbReference>
<dbReference type="EMBL" id="JBHMFB010000003">
    <property type="protein sequence ID" value="MFB9088174.1"/>
    <property type="molecule type" value="Genomic_DNA"/>
</dbReference>
<dbReference type="Pfam" id="PF00733">
    <property type="entry name" value="Asn_synthase"/>
    <property type="match status" value="1"/>
</dbReference>
<dbReference type="Pfam" id="PF13537">
    <property type="entry name" value="GATase_7"/>
    <property type="match status" value="1"/>
</dbReference>
<dbReference type="InterPro" id="IPR017932">
    <property type="entry name" value="GATase_2_dom"/>
</dbReference>
<dbReference type="GO" id="GO:0004066">
    <property type="term" value="F:asparagine synthase (glutamine-hydrolyzing) activity"/>
    <property type="evidence" value="ECO:0007669"/>
    <property type="project" value="UniProtKB-EC"/>
</dbReference>
<evidence type="ECO:0000313" key="9">
    <source>
        <dbReference type="EMBL" id="MFB9088174.1"/>
    </source>
</evidence>
<keyword evidence="9" id="KW-0436">Ligase</keyword>
<evidence type="ECO:0000256" key="7">
    <source>
        <dbReference type="ARBA" id="ARBA00048741"/>
    </source>
</evidence>
<dbReference type="PIRSF" id="PIRSF001589">
    <property type="entry name" value="Asn_synthetase_glu-h"/>
    <property type="match status" value="1"/>
</dbReference>
<evidence type="ECO:0000256" key="1">
    <source>
        <dbReference type="ARBA" id="ARBA00005187"/>
    </source>
</evidence>
<dbReference type="Gene3D" id="3.40.50.620">
    <property type="entry name" value="HUPs"/>
    <property type="match status" value="1"/>
</dbReference>
<gene>
    <name evidence="9" type="primary">asnB</name>
    <name evidence="9" type="ORF">ACFFUU_01010</name>
</gene>
<dbReference type="InterPro" id="IPR051786">
    <property type="entry name" value="ASN_synthetase/amidase"/>
</dbReference>
<dbReference type="PANTHER" id="PTHR43284">
    <property type="entry name" value="ASPARAGINE SYNTHETASE (GLUTAMINE-HYDROLYZING)"/>
    <property type="match status" value="1"/>
</dbReference>
<evidence type="ECO:0000259" key="8">
    <source>
        <dbReference type="PROSITE" id="PS51278"/>
    </source>
</evidence>
<dbReference type="CDD" id="cd01991">
    <property type="entry name" value="Asn_synthase_B_C"/>
    <property type="match status" value="1"/>
</dbReference>
<keyword evidence="6" id="KW-0315">Glutamine amidotransferase</keyword>
<dbReference type="SUPFAM" id="SSF52402">
    <property type="entry name" value="Adenine nucleotide alpha hydrolases-like"/>
    <property type="match status" value="1"/>
</dbReference>
<keyword evidence="4" id="KW-0547">Nucleotide-binding</keyword>